<dbReference type="InterPro" id="IPR019734">
    <property type="entry name" value="TPR_rpt"/>
</dbReference>
<keyword evidence="1" id="KW-0472">Membrane</keyword>
<dbReference type="InterPro" id="IPR011990">
    <property type="entry name" value="TPR-like_helical_dom_sf"/>
</dbReference>
<dbReference type="PANTHER" id="PTHR44216:SF3">
    <property type="entry name" value="PROTEIN O-MANNOSYL-TRANSFERASE TMTC2"/>
    <property type="match status" value="1"/>
</dbReference>
<feature type="transmembrane region" description="Helical" evidence="1">
    <location>
        <begin position="326"/>
        <end position="345"/>
    </location>
</feature>
<feature type="transmembrane region" description="Helical" evidence="1">
    <location>
        <begin position="259"/>
        <end position="276"/>
    </location>
</feature>
<dbReference type="PANTHER" id="PTHR44216">
    <property type="entry name" value="PROTEIN O-MANNOSYL-TRANSFERASE TMTC2"/>
    <property type="match status" value="1"/>
</dbReference>
<gene>
    <name evidence="2" type="ORF">E6K78_07455</name>
</gene>
<organism evidence="2 3">
    <name type="scientific">Eiseniibacteriota bacterium</name>
    <dbReference type="NCBI Taxonomy" id="2212470"/>
    <lineage>
        <taxon>Bacteria</taxon>
        <taxon>Candidatus Eiseniibacteriota</taxon>
    </lineage>
</organism>
<dbReference type="EMBL" id="VBOY01000069">
    <property type="protein sequence ID" value="TMQ65529.1"/>
    <property type="molecule type" value="Genomic_DNA"/>
</dbReference>
<reference evidence="2 3" key="1">
    <citation type="journal article" date="2019" name="Nat. Microbiol.">
        <title>Mediterranean grassland soil C-N compound turnover is dependent on rainfall and depth, and is mediated by genomically divergent microorganisms.</title>
        <authorList>
            <person name="Diamond S."/>
            <person name="Andeer P.F."/>
            <person name="Li Z."/>
            <person name="Crits-Christoph A."/>
            <person name="Burstein D."/>
            <person name="Anantharaman K."/>
            <person name="Lane K.R."/>
            <person name="Thomas B.C."/>
            <person name="Pan C."/>
            <person name="Northen T.R."/>
            <person name="Banfield J.F."/>
        </authorList>
    </citation>
    <scope>NUCLEOTIDE SEQUENCE [LARGE SCALE GENOMIC DNA]</scope>
    <source>
        <strain evidence="2">WS_8</strain>
    </source>
</reference>
<dbReference type="SMART" id="SM00028">
    <property type="entry name" value="TPR"/>
    <property type="match status" value="3"/>
</dbReference>
<feature type="transmembrane region" description="Helical" evidence="1">
    <location>
        <begin position="296"/>
        <end position="314"/>
    </location>
</feature>
<comment type="caution">
    <text evidence="2">The sequence shown here is derived from an EMBL/GenBank/DDBJ whole genome shotgun (WGS) entry which is preliminary data.</text>
</comment>
<proteinExistence type="predicted"/>
<evidence type="ECO:0000256" key="1">
    <source>
        <dbReference type="SAM" id="Phobius"/>
    </source>
</evidence>
<dbReference type="Pfam" id="PF14559">
    <property type="entry name" value="TPR_19"/>
    <property type="match status" value="1"/>
</dbReference>
<dbReference type="InterPro" id="IPR052384">
    <property type="entry name" value="TMTC_O-mannosyltransferase"/>
</dbReference>
<keyword evidence="1" id="KW-0812">Transmembrane</keyword>
<dbReference type="GO" id="GO:0035269">
    <property type="term" value="P:protein O-linked glycosylation via mannose"/>
    <property type="evidence" value="ECO:0007669"/>
    <property type="project" value="TreeGrafter"/>
</dbReference>
<protein>
    <submittedName>
        <fullName evidence="2">Uncharacterized protein</fullName>
    </submittedName>
</protein>
<evidence type="ECO:0000313" key="2">
    <source>
        <dbReference type="EMBL" id="TMQ65529.1"/>
    </source>
</evidence>
<keyword evidence="1" id="KW-1133">Transmembrane helix</keyword>
<feature type="transmembrane region" description="Helical" evidence="1">
    <location>
        <begin position="222"/>
        <end position="239"/>
    </location>
</feature>
<dbReference type="SUPFAM" id="SSF48452">
    <property type="entry name" value="TPR-like"/>
    <property type="match status" value="1"/>
</dbReference>
<dbReference type="Gene3D" id="1.25.40.10">
    <property type="entry name" value="Tetratricopeptide repeat domain"/>
    <property type="match status" value="2"/>
</dbReference>
<name>A0A538TPG6_UNCEI</name>
<sequence>MPPHGASSPWWLHPALWAALAAFVLYLPSFGYGFVWDDHRLIEVNPALRSIKGMAHLMVSDFWERGGLESSGMWRPWIIFSYWLDGVLSGFQPWLYRVDNALCHAAAAALVVALALQSGFPRWTSLAAGLWFAAIPAHLESVAWISGRTDVDSALFFLLALWLDRRDRRHGRSLPGVAPLAALALALLAKEAAVPFVAVVALAEWIERPRSERALLARARWLAPYLLVTAIYLVAHRVLVRAAPPGMELGREMLERGRWALWLAFPGYLQFLWPLYPHSAAAGLKLPLSPWSPSVLLAASFQAAFVVALGVLAWRRSAAALPLGLFWLALLPPTLAMLTSSHLFFSERFLYLPSAGVAWALAAGLAALVTRPTWRTSVAAASALLITSSAAATVQGLATWRSDEAQFRAMVERHPGNFMGHVLYGKWLIQHGRAAEAEQVLGRADALFKDHPEVLTARASLAFGRRDFGAALADAERSLALDSLPLPPALIKGSALLHLGRVAEAEPYLARLLAQNPNYVPAWALWGELLVMRGRLEEGLSYLDRAAPWQSRDVDLEWARGVANAQLDRVPQARAAFQRSVEIDSTFYDGWLKLATACHLAGDLEARDRALARAASLPQSADGRVALLRERLAATPR</sequence>
<dbReference type="AlphaFoldDB" id="A0A538TPG6"/>
<feature type="transmembrane region" description="Helical" evidence="1">
    <location>
        <begin position="351"/>
        <end position="370"/>
    </location>
</feature>
<feature type="transmembrane region" description="Helical" evidence="1">
    <location>
        <begin position="15"/>
        <end position="35"/>
    </location>
</feature>
<dbReference type="GO" id="GO:0000030">
    <property type="term" value="F:mannosyltransferase activity"/>
    <property type="evidence" value="ECO:0007669"/>
    <property type="project" value="TreeGrafter"/>
</dbReference>
<feature type="transmembrane region" description="Helical" evidence="1">
    <location>
        <begin position="141"/>
        <end position="163"/>
    </location>
</feature>
<dbReference type="Proteomes" id="UP000316609">
    <property type="component" value="Unassembled WGS sequence"/>
</dbReference>
<feature type="transmembrane region" description="Helical" evidence="1">
    <location>
        <begin position="101"/>
        <end position="121"/>
    </location>
</feature>
<feature type="transmembrane region" description="Helical" evidence="1">
    <location>
        <begin position="377"/>
        <end position="400"/>
    </location>
</feature>
<accession>A0A538TPG6</accession>
<evidence type="ECO:0000313" key="3">
    <source>
        <dbReference type="Proteomes" id="UP000316609"/>
    </source>
</evidence>
<feature type="transmembrane region" description="Helical" evidence="1">
    <location>
        <begin position="175"/>
        <end position="202"/>
    </location>
</feature>